<organism evidence="1 2">
    <name type="scientific">Parnassius apollo</name>
    <name type="common">Apollo butterfly</name>
    <name type="synonym">Papilio apollo</name>
    <dbReference type="NCBI Taxonomy" id="110799"/>
    <lineage>
        <taxon>Eukaryota</taxon>
        <taxon>Metazoa</taxon>
        <taxon>Ecdysozoa</taxon>
        <taxon>Arthropoda</taxon>
        <taxon>Hexapoda</taxon>
        <taxon>Insecta</taxon>
        <taxon>Pterygota</taxon>
        <taxon>Neoptera</taxon>
        <taxon>Endopterygota</taxon>
        <taxon>Lepidoptera</taxon>
        <taxon>Glossata</taxon>
        <taxon>Ditrysia</taxon>
        <taxon>Papilionoidea</taxon>
        <taxon>Papilionidae</taxon>
        <taxon>Parnassiinae</taxon>
        <taxon>Parnassini</taxon>
        <taxon>Parnassius</taxon>
        <taxon>Parnassius</taxon>
    </lineage>
</organism>
<reference evidence="1" key="1">
    <citation type="submission" date="2021-04" db="EMBL/GenBank/DDBJ databases">
        <authorList>
            <person name="Tunstrom K."/>
        </authorList>
    </citation>
    <scope>NUCLEOTIDE SEQUENCE</scope>
</reference>
<dbReference type="Proteomes" id="UP000691718">
    <property type="component" value="Unassembled WGS sequence"/>
</dbReference>
<dbReference type="EMBL" id="CAJQZP010000200">
    <property type="protein sequence ID" value="CAG4945230.1"/>
    <property type="molecule type" value="Genomic_DNA"/>
</dbReference>
<proteinExistence type="predicted"/>
<keyword evidence="2" id="KW-1185">Reference proteome</keyword>
<sequence length="146" mass="16423">MASSSGGVTRSGVKKYAQKYCKEWEYDPNLKVMMQEMISDVGDAAYSLIVDETTDISTDKILCIMIRDNVDPAKLLEDLFLLFKNILQIIVIPRKTFVVILCSELQKSLPKQITFLKAMVKLSPEIATFQVKPTLVDILQTKCSKG</sequence>
<dbReference type="OrthoDB" id="10023262at2759"/>
<evidence type="ECO:0000313" key="2">
    <source>
        <dbReference type="Proteomes" id="UP000691718"/>
    </source>
</evidence>
<name>A0A8S3W710_PARAO</name>
<dbReference type="AlphaFoldDB" id="A0A8S3W710"/>
<comment type="caution">
    <text evidence="1">The sequence shown here is derived from an EMBL/GenBank/DDBJ whole genome shotgun (WGS) entry which is preliminary data.</text>
</comment>
<accession>A0A8S3W710</accession>
<protein>
    <submittedName>
        <fullName evidence="1">(apollo) hypothetical protein</fullName>
    </submittedName>
</protein>
<evidence type="ECO:0000313" key="1">
    <source>
        <dbReference type="EMBL" id="CAG4945230.1"/>
    </source>
</evidence>
<gene>
    <name evidence="1" type="ORF">PAPOLLO_LOCUS3043</name>
</gene>